<sequence>MILSDTDILKSVESKHLVITPFIKENVQPSSYDITLSNKIRVFKNIHKAFIDVREKNGEDLTELVECDEKSGIIVHPGEFILGASVEYFEFPNDLVGCLEGRSSLGRLGLIVHSTAGYFDPGFKGTATLEITNLSRIPLKIYPTMRVGQFVFYKMTSPAANPYGSKNLQSKYQGQVDPTASRLHKDFE</sequence>
<dbReference type="EMBL" id="PCXU01000027">
    <property type="protein sequence ID" value="PIR43344.1"/>
    <property type="molecule type" value="Genomic_DNA"/>
</dbReference>
<dbReference type="InterPro" id="IPR033704">
    <property type="entry name" value="dUTPase_trimeric"/>
</dbReference>
<dbReference type="Pfam" id="PF22769">
    <property type="entry name" value="DCD"/>
    <property type="match status" value="1"/>
</dbReference>
<evidence type="ECO:0000256" key="4">
    <source>
        <dbReference type="HAMAP-Rule" id="MF_00146"/>
    </source>
</evidence>
<dbReference type="InterPro" id="IPR011962">
    <property type="entry name" value="dCTP_deaminase"/>
</dbReference>
<comment type="pathway">
    <text evidence="4">Pyrimidine metabolism; dUMP biosynthesis; dUMP from dCTP: step 1/1.</text>
</comment>
<comment type="subunit">
    <text evidence="4">Homotrimer.</text>
</comment>
<comment type="caution">
    <text evidence="6">The sequence shown here is derived from an EMBL/GenBank/DDBJ whole genome shotgun (WGS) entry which is preliminary data.</text>
</comment>
<dbReference type="Gene3D" id="2.70.40.10">
    <property type="match status" value="1"/>
</dbReference>
<evidence type="ECO:0000313" key="6">
    <source>
        <dbReference type="EMBL" id="PIR43344.1"/>
    </source>
</evidence>
<feature type="binding site" evidence="4">
    <location>
        <position position="149"/>
    </location>
    <ligand>
        <name>dCTP</name>
        <dbReference type="ChEBI" id="CHEBI:61481"/>
    </ligand>
</feature>
<proteinExistence type="inferred from homology"/>
<dbReference type="GO" id="GO:0006226">
    <property type="term" value="P:dUMP biosynthetic process"/>
    <property type="evidence" value="ECO:0007669"/>
    <property type="project" value="UniProtKB-UniRule"/>
</dbReference>
<feature type="binding site" evidence="4">
    <location>
        <begin position="128"/>
        <end position="130"/>
    </location>
    <ligand>
        <name>dCTP</name>
        <dbReference type="ChEBI" id="CHEBI:61481"/>
    </ligand>
</feature>
<dbReference type="GO" id="GO:0033973">
    <property type="term" value="F:dCTP deaminase (dUMP-forming) activity"/>
    <property type="evidence" value="ECO:0007669"/>
    <property type="project" value="UniProtKB-UniRule"/>
</dbReference>
<dbReference type="GO" id="GO:0000166">
    <property type="term" value="F:nucleotide binding"/>
    <property type="evidence" value="ECO:0007669"/>
    <property type="project" value="UniProtKB-KW"/>
</dbReference>
<reference evidence="6 7" key="1">
    <citation type="submission" date="2017-09" db="EMBL/GenBank/DDBJ databases">
        <title>Depth-based differentiation of microbial function through sediment-hosted aquifers and enrichment of novel symbionts in the deep terrestrial subsurface.</title>
        <authorList>
            <person name="Probst A.J."/>
            <person name="Ladd B."/>
            <person name="Jarett J.K."/>
            <person name="Geller-Mcgrath D.E."/>
            <person name="Sieber C.M."/>
            <person name="Emerson J.B."/>
            <person name="Anantharaman K."/>
            <person name="Thomas B.C."/>
            <person name="Malmstrom R."/>
            <person name="Stieglmeier M."/>
            <person name="Klingl A."/>
            <person name="Woyke T."/>
            <person name="Ryan C.M."/>
            <person name="Banfield J.F."/>
        </authorList>
    </citation>
    <scope>NUCLEOTIDE SEQUENCE [LARGE SCALE GENOMIC DNA]</scope>
    <source>
        <strain evidence="6">CG10_big_fil_rev_8_21_14_0_10_32_10</strain>
    </source>
</reference>
<organism evidence="6 7">
    <name type="scientific">candidate division WWE3 bacterium CG10_big_fil_rev_8_21_14_0_10_32_10</name>
    <dbReference type="NCBI Taxonomy" id="1975090"/>
    <lineage>
        <taxon>Bacteria</taxon>
        <taxon>Katanobacteria</taxon>
    </lineage>
</organism>
<comment type="catalytic activity">
    <reaction evidence="4">
        <text>dCTP + 2 H2O = dUMP + NH4(+) + diphosphate</text>
        <dbReference type="Rhea" id="RHEA:19205"/>
        <dbReference type="ChEBI" id="CHEBI:15377"/>
        <dbReference type="ChEBI" id="CHEBI:28938"/>
        <dbReference type="ChEBI" id="CHEBI:33019"/>
        <dbReference type="ChEBI" id="CHEBI:61481"/>
        <dbReference type="ChEBI" id="CHEBI:246422"/>
        <dbReference type="EC" id="3.5.4.30"/>
    </reaction>
</comment>
<dbReference type="EC" id="3.5.4.30" evidence="4"/>
<accession>A0A2H0RBE4</accession>
<feature type="binding site" evidence="4">
    <location>
        <begin position="102"/>
        <end position="107"/>
    </location>
    <ligand>
        <name>dCTP</name>
        <dbReference type="ChEBI" id="CHEBI:61481"/>
    </ligand>
</feature>
<dbReference type="PANTHER" id="PTHR42680:SF3">
    <property type="entry name" value="DCTP DEAMINASE"/>
    <property type="match status" value="1"/>
</dbReference>
<dbReference type="AlphaFoldDB" id="A0A2H0RBE4"/>
<dbReference type="InterPro" id="IPR036157">
    <property type="entry name" value="dUTPase-like_sf"/>
</dbReference>
<dbReference type="PANTHER" id="PTHR42680">
    <property type="entry name" value="DCTP DEAMINASE"/>
    <property type="match status" value="1"/>
</dbReference>
<gene>
    <name evidence="4" type="primary">dcd</name>
    <name evidence="6" type="ORF">COV24_03195</name>
</gene>
<name>A0A2H0RBE4_UNCKA</name>
<feature type="binding site" evidence="4">
    <location>
        <position position="120"/>
    </location>
    <ligand>
        <name>dCTP</name>
        <dbReference type="ChEBI" id="CHEBI:61481"/>
    </ligand>
</feature>
<dbReference type="GO" id="GO:0008829">
    <property type="term" value="F:dCTP deaminase activity"/>
    <property type="evidence" value="ECO:0007669"/>
    <property type="project" value="InterPro"/>
</dbReference>
<feature type="compositionally biased region" description="Polar residues" evidence="5">
    <location>
        <begin position="164"/>
        <end position="178"/>
    </location>
</feature>
<feature type="binding site" evidence="4">
    <location>
        <position position="163"/>
    </location>
    <ligand>
        <name>dCTP</name>
        <dbReference type="ChEBI" id="CHEBI:61481"/>
    </ligand>
</feature>
<dbReference type="GO" id="GO:0015949">
    <property type="term" value="P:nucleobase-containing small molecule interconversion"/>
    <property type="evidence" value="ECO:0007669"/>
    <property type="project" value="TreeGrafter"/>
</dbReference>
<feature type="active site" description="Proton donor/acceptor" evidence="4">
    <location>
        <position position="130"/>
    </location>
</feature>
<dbReference type="FunFam" id="2.70.40.10:FF:000005">
    <property type="entry name" value="dCTP deaminase, dUMP-forming"/>
    <property type="match status" value="1"/>
</dbReference>
<dbReference type="NCBIfam" id="TIGR02274">
    <property type="entry name" value="dCTP_deam"/>
    <property type="match status" value="1"/>
</dbReference>
<keyword evidence="1 4" id="KW-0547">Nucleotide-binding</keyword>
<evidence type="ECO:0000256" key="1">
    <source>
        <dbReference type="ARBA" id="ARBA00022741"/>
    </source>
</evidence>
<feature type="binding site" evidence="4">
    <location>
        <position position="175"/>
    </location>
    <ligand>
        <name>dCTP</name>
        <dbReference type="ChEBI" id="CHEBI:61481"/>
    </ligand>
</feature>
<protein>
    <recommendedName>
        <fullName evidence="4">dCTP deaminase, dUMP-forming</fullName>
        <ecNumber evidence="4">3.5.4.30</ecNumber>
    </recommendedName>
    <alternativeName>
        <fullName evidence="4">Bifunctional dCTP deaminase:dUTPase</fullName>
    </alternativeName>
    <alternativeName>
        <fullName evidence="4">DCD-DUT</fullName>
    </alternativeName>
</protein>
<dbReference type="Proteomes" id="UP000230214">
    <property type="component" value="Unassembled WGS sequence"/>
</dbReference>
<feature type="site" description="Important for bifunctional activity" evidence="4">
    <location>
        <begin position="117"/>
        <end position="118"/>
    </location>
</feature>
<dbReference type="UniPathway" id="UPA00610">
    <property type="reaction ID" value="UER00667"/>
</dbReference>
<keyword evidence="3 4" id="KW-0546">Nucleotide metabolism</keyword>
<comment type="function">
    <text evidence="4">Bifunctional enzyme that catalyzes both the deamination of dCTP to dUTP and the hydrolysis of dUTP to dUMP without releasing the toxic dUTP intermediate.</text>
</comment>
<dbReference type="HAMAP" id="MF_00146">
    <property type="entry name" value="dCTP_deaminase"/>
    <property type="match status" value="1"/>
</dbReference>
<dbReference type="GO" id="GO:0006229">
    <property type="term" value="P:dUTP biosynthetic process"/>
    <property type="evidence" value="ECO:0007669"/>
    <property type="project" value="InterPro"/>
</dbReference>
<evidence type="ECO:0000256" key="3">
    <source>
        <dbReference type="ARBA" id="ARBA00023080"/>
    </source>
</evidence>
<evidence type="ECO:0000256" key="2">
    <source>
        <dbReference type="ARBA" id="ARBA00022801"/>
    </source>
</evidence>
<dbReference type="CDD" id="cd07557">
    <property type="entry name" value="trimeric_dUTPase"/>
    <property type="match status" value="1"/>
</dbReference>
<feature type="binding site" evidence="4">
    <location>
        <position position="171"/>
    </location>
    <ligand>
        <name>dCTP</name>
        <dbReference type="ChEBI" id="CHEBI:61481"/>
    </ligand>
</feature>
<evidence type="ECO:0000256" key="5">
    <source>
        <dbReference type="SAM" id="MobiDB-lite"/>
    </source>
</evidence>
<dbReference type="SUPFAM" id="SSF51283">
    <property type="entry name" value="dUTPase-like"/>
    <property type="match status" value="1"/>
</dbReference>
<comment type="similarity">
    <text evidence="4">Belongs to the dCTP deaminase family.</text>
</comment>
<keyword evidence="2 4" id="KW-0378">Hydrolase</keyword>
<feature type="region of interest" description="Disordered" evidence="5">
    <location>
        <begin position="164"/>
        <end position="188"/>
    </location>
</feature>
<evidence type="ECO:0000313" key="7">
    <source>
        <dbReference type="Proteomes" id="UP000230214"/>
    </source>
</evidence>